<dbReference type="Pfam" id="PF08282">
    <property type="entry name" value="Hydrolase_3"/>
    <property type="match status" value="1"/>
</dbReference>
<dbReference type="PROSITE" id="PS01229">
    <property type="entry name" value="COF_2"/>
    <property type="match status" value="1"/>
</dbReference>
<evidence type="ECO:0008006" key="8">
    <source>
        <dbReference type="Google" id="ProtNLM"/>
    </source>
</evidence>
<dbReference type="GO" id="GO:0016791">
    <property type="term" value="F:phosphatase activity"/>
    <property type="evidence" value="ECO:0007669"/>
    <property type="project" value="UniProtKB-ARBA"/>
</dbReference>
<evidence type="ECO:0000256" key="5">
    <source>
        <dbReference type="ARBA" id="ARBA00034778"/>
    </source>
</evidence>
<evidence type="ECO:0000256" key="4">
    <source>
        <dbReference type="ARBA" id="ARBA00022842"/>
    </source>
</evidence>
<keyword evidence="3" id="KW-0378">Hydrolase</keyword>
<dbReference type="Gene3D" id="3.30.1240.10">
    <property type="match status" value="1"/>
</dbReference>
<dbReference type="InterPro" id="IPR036412">
    <property type="entry name" value="HAD-like_sf"/>
</dbReference>
<dbReference type="NCBIfam" id="TIGR01484">
    <property type="entry name" value="HAD-SF-IIB"/>
    <property type="match status" value="1"/>
</dbReference>
<dbReference type="PANTHER" id="PTHR47267:SF4">
    <property type="entry name" value="PYRIDOXAL PHOSPHATE PHOSPHATASE YIGL"/>
    <property type="match status" value="1"/>
</dbReference>
<comment type="similarity">
    <text evidence="5">Belongs to the HAD-like hydrolase superfamily. Cof family.</text>
</comment>
<proteinExistence type="inferred from homology"/>
<evidence type="ECO:0000313" key="6">
    <source>
        <dbReference type="EMBL" id="QIM66858.1"/>
    </source>
</evidence>
<evidence type="ECO:0000256" key="1">
    <source>
        <dbReference type="ARBA" id="ARBA00001946"/>
    </source>
</evidence>
<protein>
    <recommendedName>
        <fullName evidence="8">Hydrolase</fullName>
    </recommendedName>
</protein>
<dbReference type="GO" id="GO:0000287">
    <property type="term" value="F:magnesium ion binding"/>
    <property type="evidence" value="ECO:0007669"/>
    <property type="project" value="UniProtKB-ARBA"/>
</dbReference>
<evidence type="ECO:0000313" key="7">
    <source>
        <dbReference type="Proteomes" id="UP000501366"/>
    </source>
</evidence>
<dbReference type="PROSITE" id="PS01228">
    <property type="entry name" value="COF_1"/>
    <property type="match status" value="1"/>
</dbReference>
<evidence type="ECO:0000256" key="3">
    <source>
        <dbReference type="ARBA" id="ARBA00022801"/>
    </source>
</evidence>
<dbReference type="AlphaFoldDB" id="A0A6G8JJ32"/>
<organism evidence="6 7">
    <name type="scientific">Mannheimia granulomatis</name>
    <dbReference type="NCBI Taxonomy" id="85402"/>
    <lineage>
        <taxon>Bacteria</taxon>
        <taxon>Pseudomonadati</taxon>
        <taxon>Pseudomonadota</taxon>
        <taxon>Gammaproteobacteria</taxon>
        <taxon>Pasteurellales</taxon>
        <taxon>Pasteurellaceae</taxon>
        <taxon>Mannheimia</taxon>
    </lineage>
</organism>
<dbReference type="InterPro" id="IPR006379">
    <property type="entry name" value="HAD-SF_hydro_IIB"/>
</dbReference>
<dbReference type="InterPro" id="IPR000150">
    <property type="entry name" value="Cof"/>
</dbReference>
<reference evidence="6 7" key="1">
    <citation type="submission" date="2016-03" db="EMBL/GenBank/DDBJ databases">
        <authorList>
            <person name="Bojesen A.M."/>
            <person name="Planet P."/>
            <person name="Hansen M.J."/>
        </authorList>
    </citation>
    <scope>NUCLEOTIDE SEQUENCE [LARGE SCALE GENOMIC DNA]</scope>
    <source>
        <strain evidence="6 7">B 234/94</strain>
    </source>
</reference>
<name>A0A6G8JJ32_9PAST</name>
<dbReference type="SUPFAM" id="SSF56784">
    <property type="entry name" value="HAD-like"/>
    <property type="match status" value="1"/>
</dbReference>
<dbReference type="KEGG" id="mgra:A4G16_05470"/>
<evidence type="ECO:0000256" key="2">
    <source>
        <dbReference type="ARBA" id="ARBA00022723"/>
    </source>
</evidence>
<dbReference type="InterPro" id="IPR023214">
    <property type="entry name" value="HAD_sf"/>
</dbReference>
<comment type="cofactor">
    <cofactor evidence="1">
        <name>Mg(2+)</name>
        <dbReference type="ChEBI" id="CHEBI:18420"/>
    </cofactor>
</comment>
<dbReference type="Proteomes" id="UP000501366">
    <property type="component" value="Chromosome"/>
</dbReference>
<dbReference type="CDD" id="cd07516">
    <property type="entry name" value="HAD_Pase"/>
    <property type="match status" value="1"/>
</dbReference>
<keyword evidence="4" id="KW-0460">Magnesium</keyword>
<dbReference type="EMBL" id="CP015030">
    <property type="protein sequence ID" value="QIM66858.1"/>
    <property type="molecule type" value="Genomic_DNA"/>
</dbReference>
<keyword evidence="2" id="KW-0479">Metal-binding</keyword>
<dbReference type="NCBIfam" id="TIGR00099">
    <property type="entry name" value="Cof-subfamily"/>
    <property type="match status" value="1"/>
</dbReference>
<dbReference type="RefSeq" id="WP_165889054.1">
    <property type="nucleotide sequence ID" value="NZ_CP015030.1"/>
</dbReference>
<dbReference type="SFLD" id="SFLDS00003">
    <property type="entry name" value="Haloacid_Dehalogenase"/>
    <property type="match status" value="1"/>
</dbReference>
<dbReference type="Gene3D" id="3.40.50.1000">
    <property type="entry name" value="HAD superfamily/HAD-like"/>
    <property type="match status" value="1"/>
</dbReference>
<accession>A0A6G8JJ32</accession>
<dbReference type="PANTHER" id="PTHR47267">
    <property type="match status" value="1"/>
</dbReference>
<dbReference type="SFLD" id="SFLDG01140">
    <property type="entry name" value="C2.B:_Phosphomannomutase_and_P"/>
    <property type="match status" value="1"/>
</dbReference>
<gene>
    <name evidence="6" type="ORF">A4G16_05470</name>
</gene>
<sequence length="271" mass="30073">MNLPFRAIISDLDGTLLNADHKIGRFTIETLEKLSLQGVDIFFATGRNYPDVSHIIRKVKVKNAMLVTSNGARANDLNGNTLITQHLPEDIALALMNIKFDDKNVCLNSYQGDTWFINKEIEELKKYHQDSGFSYQVVNFANHHGKQTEKVFFIGKTPEALIPIERYIQATYGDSVQMTYSALLCLEVMAKGVCKANSLEKLVKLRGYTLKDCIAFGDGMNDAEMLAAAGKGCLMANADPRLKALLPNNEVIGSNKDEAVASYIRDTFGII</sequence>